<sequence length="890" mass="90445">MTHGGGTVAGESPDKSEQRKSSGETTQEERDPRLTVFRRPSPGRDAAQGQGSGHDTSTTTATDGTTESPAPVDQATAVFRTTPPPEEPDAAPSGNDARLRAAVAAWVATADEPEGGSEDPDGAEGPEGPENAEGSEGTEGSKGGSEGSEDSDASESSVGGSAAVSRDGEAEEGAEAPDEASATETAAKATKEPAAESGAAAAPAAPAKDPSSDAAPDGDAVSDDASAAAADASDTSDGAEPADAAAPDAATAAAAGDTAAAERPRSADGSSVGDADADADAGRDEAPERGSAPVTASASADTPVDGADGADGEATASDSAEAKGEDDTPAETGGHGVDQPTTMFKALRRPAVDQPTTALKMPPRATPAAKPESRPEPRPEPASRPETDAERTSTFVPLRRDDVRPASAVPKTPKAAAPSAPAPTAPAPATPAPAPAQPLPAASGTPASLVEAERTKQQPMPPLPPLDLLAELTNTPPPPQTPVRTVVRRVKIWTPLVLLLLVVFAVVQLVRPLPDPTLTLSAEETYTFEGGKLELPWPAEGQGAAEVVGVGSLGQYGAQKPAPIASVAKTMTAYVILRDHPITGKQVGPKITVDKKAEEESKAKSESTAPIKEGQQFTEKQMLQLLMIPSGNNAARLLARWDAGSEEAFVKKMNDAAKELGMTNSTYTDPSGLKATTVSTPLDQIKLGKAVMENDVFREIVNTTQVEIPGIDGKIRNNNDRALLMDGVGGIKTGSSTPAGGNLLWSANAVVDGEVRRIVGIVMGAQDAPQLWQKLEKAIDYSIALIPPAQEAVTSATVVKKGDVVGHVDDGLGGRTPLVATKDLKAVGWAGLEVRIEIAENGSAVPHAAKAGTVVGQVSVGEGVGKVSAPVALQRDLSEPGFGAKLTRLG</sequence>
<dbReference type="SUPFAM" id="SSF56601">
    <property type="entry name" value="beta-lactamase/transpeptidase-like"/>
    <property type="match status" value="1"/>
</dbReference>
<dbReference type="RefSeq" id="WP_364598230.1">
    <property type="nucleotide sequence ID" value="NZ_JBFAQK010000041.1"/>
</dbReference>
<reference evidence="10 11" key="1">
    <citation type="submission" date="2024-06" db="EMBL/GenBank/DDBJ databases">
        <title>The Natural Products Discovery Center: Release of the First 8490 Sequenced Strains for Exploring Actinobacteria Biosynthetic Diversity.</title>
        <authorList>
            <person name="Kalkreuter E."/>
            <person name="Kautsar S.A."/>
            <person name="Yang D."/>
            <person name="Bader C.D."/>
            <person name="Teijaro C.N."/>
            <person name="Fluegel L."/>
            <person name="Davis C.M."/>
            <person name="Simpson J.R."/>
            <person name="Lauterbach L."/>
            <person name="Steele A.D."/>
            <person name="Gui C."/>
            <person name="Meng S."/>
            <person name="Li G."/>
            <person name="Viehrig K."/>
            <person name="Ye F."/>
            <person name="Su P."/>
            <person name="Kiefer A.F."/>
            <person name="Nichols A."/>
            <person name="Cepeda A.J."/>
            <person name="Yan W."/>
            <person name="Fan B."/>
            <person name="Jiang Y."/>
            <person name="Adhikari A."/>
            <person name="Zheng C.-J."/>
            <person name="Schuster L."/>
            <person name="Cowan T.M."/>
            <person name="Smanski M.J."/>
            <person name="Chevrette M.G."/>
            <person name="De Carvalho L.P.S."/>
            <person name="Shen B."/>
        </authorList>
    </citation>
    <scope>NUCLEOTIDE SEQUENCE [LARGE SCALE GENOMIC DNA]</scope>
    <source>
        <strain evidence="10 11">NPDC049344</strain>
    </source>
</reference>
<evidence type="ECO:0000256" key="8">
    <source>
        <dbReference type="SAM" id="MobiDB-lite"/>
    </source>
</evidence>
<name>A0ABV3HZE5_9ACTN</name>
<feature type="compositionally biased region" description="Pro residues" evidence="8">
    <location>
        <begin position="420"/>
        <end position="438"/>
    </location>
</feature>
<evidence type="ECO:0000256" key="7">
    <source>
        <dbReference type="RuleBase" id="RU004016"/>
    </source>
</evidence>
<keyword evidence="3 10" id="KW-0378">Hydrolase</keyword>
<gene>
    <name evidence="10" type="ORF">AB0K36_24650</name>
</gene>
<dbReference type="Pfam" id="PF00768">
    <property type="entry name" value="Peptidase_S11"/>
    <property type="match status" value="1"/>
</dbReference>
<comment type="caution">
    <text evidence="10">The sequence shown here is derived from an EMBL/GenBank/DDBJ whole genome shotgun (WGS) entry which is preliminary data.</text>
</comment>
<protein>
    <submittedName>
        <fullName evidence="10">Serine hydrolase</fullName>
    </submittedName>
</protein>
<dbReference type="Proteomes" id="UP001552521">
    <property type="component" value="Unassembled WGS sequence"/>
</dbReference>
<dbReference type="InterPro" id="IPR001967">
    <property type="entry name" value="Peptidase_S11_N"/>
</dbReference>
<keyword evidence="6" id="KW-0961">Cell wall biogenesis/degradation</keyword>
<proteinExistence type="inferred from homology"/>
<feature type="compositionally biased region" description="Low complexity" evidence="8">
    <location>
        <begin position="179"/>
        <end position="188"/>
    </location>
</feature>
<feature type="compositionally biased region" description="Basic and acidic residues" evidence="8">
    <location>
        <begin position="371"/>
        <end position="391"/>
    </location>
</feature>
<dbReference type="PRINTS" id="PR00725">
    <property type="entry name" value="DADACBPTASE1"/>
</dbReference>
<feature type="compositionally biased region" description="Acidic residues" evidence="8">
    <location>
        <begin position="111"/>
        <end position="124"/>
    </location>
</feature>
<feature type="region of interest" description="Disordered" evidence="8">
    <location>
        <begin position="1"/>
        <end position="464"/>
    </location>
</feature>
<evidence type="ECO:0000259" key="9">
    <source>
        <dbReference type="Pfam" id="PF00768"/>
    </source>
</evidence>
<dbReference type="PANTHER" id="PTHR21581">
    <property type="entry name" value="D-ALANYL-D-ALANINE CARBOXYPEPTIDASE"/>
    <property type="match status" value="1"/>
</dbReference>
<evidence type="ECO:0000313" key="10">
    <source>
        <dbReference type="EMBL" id="MEV4683971.1"/>
    </source>
</evidence>
<feature type="compositionally biased region" description="Low complexity" evidence="8">
    <location>
        <begin position="405"/>
        <end position="419"/>
    </location>
</feature>
<feature type="compositionally biased region" description="Acidic residues" evidence="8">
    <location>
        <begin position="169"/>
        <end position="178"/>
    </location>
</feature>
<feature type="compositionally biased region" description="Low complexity" evidence="8">
    <location>
        <begin position="53"/>
        <end position="66"/>
    </location>
</feature>
<dbReference type="EMBL" id="JBFAQK010000041">
    <property type="protein sequence ID" value="MEV4683971.1"/>
    <property type="molecule type" value="Genomic_DNA"/>
</dbReference>
<organism evidence="10 11">
    <name type="scientific">Streptomyces kurssanovii</name>
    <dbReference type="NCBI Taxonomy" id="67312"/>
    <lineage>
        <taxon>Bacteria</taxon>
        <taxon>Bacillati</taxon>
        <taxon>Actinomycetota</taxon>
        <taxon>Actinomycetes</taxon>
        <taxon>Kitasatosporales</taxon>
        <taxon>Streptomycetaceae</taxon>
        <taxon>Streptomyces</taxon>
    </lineage>
</organism>
<keyword evidence="4" id="KW-0133">Cell shape</keyword>
<keyword evidence="11" id="KW-1185">Reference proteome</keyword>
<feature type="compositionally biased region" description="Low complexity" evidence="8">
    <location>
        <begin position="100"/>
        <end position="110"/>
    </location>
</feature>
<feature type="domain" description="Peptidase S11 D-alanyl-D-alanine carboxypeptidase A N-terminal" evidence="9">
    <location>
        <begin position="559"/>
        <end position="766"/>
    </location>
</feature>
<keyword evidence="5" id="KW-0573">Peptidoglycan synthesis</keyword>
<dbReference type="InterPro" id="IPR012338">
    <property type="entry name" value="Beta-lactam/transpept-like"/>
</dbReference>
<evidence type="ECO:0000256" key="3">
    <source>
        <dbReference type="ARBA" id="ARBA00022801"/>
    </source>
</evidence>
<evidence type="ECO:0000256" key="4">
    <source>
        <dbReference type="ARBA" id="ARBA00022960"/>
    </source>
</evidence>
<keyword evidence="2" id="KW-0732">Signal</keyword>
<evidence type="ECO:0000256" key="2">
    <source>
        <dbReference type="ARBA" id="ARBA00022729"/>
    </source>
</evidence>
<feature type="compositionally biased region" description="Low complexity" evidence="8">
    <location>
        <begin position="195"/>
        <end position="259"/>
    </location>
</feature>
<evidence type="ECO:0000313" key="11">
    <source>
        <dbReference type="Proteomes" id="UP001552521"/>
    </source>
</evidence>
<evidence type="ECO:0000256" key="5">
    <source>
        <dbReference type="ARBA" id="ARBA00022984"/>
    </source>
</evidence>
<evidence type="ECO:0000256" key="6">
    <source>
        <dbReference type="ARBA" id="ARBA00023316"/>
    </source>
</evidence>
<accession>A0ABV3HZE5</accession>
<dbReference type="InterPro" id="IPR018044">
    <property type="entry name" value="Peptidase_S11"/>
</dbReference>
<dbReference type="Gene3D" id="3.40.710.10">
    <property type="entry name" value="DD-peptidase/beta-lactamase superfamily"/>
    <property type="match status" value="1"/>
</dbReference>
<dbReference type="GO" id="GO:0016787">
    <property type="term" value="F:hydrolase activity"/>
    <property type="evidence" value="ECO:0007669"/>
    <property type="project" value="UniProtKB-KW"/>
</dbReference>
<feature type="compositionally biased region" description="Basic and acidic residues" evidence="8">
    <location>
        <begin position="595"/>
        <end position="605"/>
    </location>
</feature>
<feature type="compositionally biased region" description="Low complexity" evidence="8">
    <location>
        <begin position="126"/>
        <end position="135"/>
    </location>
</feature>
<feature type="region of interest" description="Disordered" evidence="8">
    <location>
        <begin position="595"/>
        <end position="615"/>
    </location>
</feature>
<comment type="similarity">
    <text evidence="1 7">Belongs to the peptidase S11 family.</text>
</comment>
<dbReference type="PANTHER" id="PTHR21581:SF33">
    <property type="entry name" value="D-ALANYL-D-ALANINE CARBOXYPEPTIDASE DACB"/>
    <property type="match status" value="1"/>
</dbReference>
<feature type="compositionally biased region" description="Basic and acidic residues" evidence="8">
    <location>
        <begin position="12"/>
        <end position="33"/>
    </location>
</feature>
<evidence type="ECO:0000256" key="1">
    <source>
        <dbReference type="ARBA" id="ARBA00007164"/>
    </source>
</evidence>
<feature type="compositionally biased region" description="Low complexity" evidence="8">
    <location>
        <begin position="154"/>
        <end position="165"/>
    </location>
</feature>